<evidence type="ECO:0000313" key="3">
    <source>
        <dbReference type="Proteomes" id="UP000019678"/>
    </source>
</evidence>
<dbReference type="Gene3D" id="3.40.50.300">
    <property type="entry name" value="P-loop containing nucleotide triphosphate hydrolases"/>
    <property type="match status" value="2"/>
</dbReference>
<dbReference type="PANTHER" id="PTHR43581:SF2">
    <property type="entry name" value="EXCINUCLEASE ATPASE SUBUNIT"/>
    <property type="match status" value="1"/>
</dbReference>
<dbReference type="PANTHER" id="PTHR43581">
    <property type="entry name" value="ATP/GTP PHOSPHATASE"/>
    <property type="match status" value="1"/>
</dbReference>
<dbReference type="eggNOG" id="COG3093">
    <property type="taxonomic scope" value="Bacteria"/>
</dbReference>
<evidence type="ECO:0000256" key="1">
    <source>
        <dbReference type="SAM" id="MobiDB-lite"/>
    </source>
</evidence>
<organism evidence="2 3">
    <name type="scientific">Chondromyces apiculatus DSM 436</name>
    <dbReference type="NCBI Taxonomy" id="1192034"/>
    <lineage>
        <taxon>Bacteria</taxon>
        <taxon>Pseudomonadati</taxon>
        <taxon>Myxococcota</taxon>
        <taxon>Polyangia</taxon>
        <taxon>Polyangiales</taxon>
        <taxon>Polyangiaceae</taxon>
        <taxon>Chondromyces</taxon>
    </lineage>
</organism>
<feature type="region of interest" description="Disordered" evidence="1">
    <location>
        <begin position="31"/>
        <end position="52"/>
    </location>
</feature>
<gene>
    <name evidence="2" type="ORF">CAP_4667</name>
</gene>
<reference evidence="2 3" key="1">
    <citation type="submission" date="2013-05" db="EMBL/GenBank/DDBJ databases">
        <title>Genome assembly of Chondromyces apiculatus DSM 436.</title>
        <authorList>
            <person name="Sharma G."/>
            <person name="Khatri I."/>
            <person name="Kaur C."/>
            <person name="Mayilraj S."/>
            <person name="Subramanian S."/>
        </authorList>
    </citation>
    <scope>NUCLEOTIDE SEQUENCE [LARGE SCALE GENOMIC DNA]</scope>
    <source>
        <strain evidence="2 3">DSM 436</strain>
    </source>
</reference>
<comment type="caution">
    <text evidence="2">The sequence shown here is derived from an EMBL/GenBank/DDBJ whole genome shotgun (WGS) entry which is preliminary data.</text>
</comment>
<dbReference type="InterPro" id="IPR051396">
    <property type="entry name" value="Bact_Antivir_Def_Nuclease"/>
</dbReference>
<dbReference type="EMBL" id="ASRX01000037">
    <property type="protein sequence ID" value="EYF04190.1"/>
    <property type="molecule type" value="Genomic_DNA"/>
</dbReference>
<dbReference type="InterPro" id="IPR027417">
    <property type="entry name" value="P-loop_NTPase"/>
</dbReference>
<sequence>MLAALEERSDLILDDSSALWSAIRRLLHWSAPDTDKPQETGSPSEDQDEESVRERWSRLYERFTPENDVRKVAWLFAKGIKLPNPKSHRYDIRVQTVEINRLREEALQKFWKGPEPVSILERLALEVKEPEMLATALATTSFAAVLDDIMFEDSIGPALRSLLPRYAAIRQLAAGLIWLKKRIDDLLDAKRRDDVKAILRALSPWPQVWNVIDDLPDDLKRAYWLGVEFITDDNVPREDLERALCNMLDAGNVCWAMTNVAYSKTELSPEVVVRVLKTFAISPPAEANGFVNESTAPYMLEQLLQRLESLPEAETLHAQLLVDLELIYACITPEAHRPLRHLSAAFAASPQTFIEQVKRRYRRRHDPPLVLTPEEQEPIRQRAEAACRLLVAWNGYPGQGEPPQRAEEILHDWSLQVLRSLVAEDRASTGASEVARVLARAPDAEDGHWPCIAARRLLELEEFPRLSHALQMAKWNMRGMTRRSLGEGGKQERALASRYRDAAKAVALTWPRSADMLDELAASYEWDAVRQDAEAQITLREEGAEAADFEDRPRQPEPPARQPAPQLGIVNVEAIELHDFAGLEHLGLRMTFPVTSGQSAGEVGQWVVLFGENARGKTSIVRAIALTLAGADVAQAALAQHHAPLVRIGRDSARCKVISGGGTFSATITAGAAREVVACETPGGARPLLFGYGCRRSSALGRDGASAPSGPSPDVATLFGSSSHVHPASDWLQYLKRRASRGPVHEHVLRTVTETLCALLPGVERMDVTDDKVWCIAPDLGGRIPLQALSDGYLTMLGWLVDMIACWVRMAEQNELDLAGDFLARMEGLVLLDDLDLNLHPRWQREVIQSLKKAFPRLSFVVTVHHALTLLGAKAEEVCRLELREGQVVAYQPEGSSERGAPYERL</sequence>
<dbReference type="Proteomes" id="UP000019678">
    <property type="component" value="Unassembled WGS sequence"/>
</dbReference>
<dbReference type="eggNOG" id="COG3950">
    <property type="taxonomic scope" value="Bacteria"/>
</dbReference>
<name>A0A017T5X2_9BACT</name>
<protein>
    <submittedName>
        <fullName evidence="2">Uncharacterized protein</fullName>
    </submittedName>
</protein>
<feature type="compositionally biased region" description="Basic and acidic residues" evidence="1">
    <location>
        <begin position="544"/>
        <end position="555"/>
    </location>
</feature>
<dbReference type="STRING" id="1192034.CAP_4667"/>
<accession>A0A017T5X2</accession>
<feature type="region of interest" description="Disordered" evidence="1">
    <location>
        <begin position="544"/>
        <end position="566"/>
    </location>
</feature>
<keyword evidence="3" id="KW-1185">Reference proteome</keyword>
<evidence type="ECO:0000313" key="2">
    <source>
        <dbReference type="EMBL" id="EYF04190.1"/>
    </source>
</evidence>
<dbReference type="AlphaFoldDB" id="A0A017T5X2"/>
<dbReference type="SUPFAM" id="SSF52540">
    <property type="entry name" value="P-loop containing nucleoside triphosphate hydrolases"/>
    <property type="match status" value="1"/>
</dbReference>
<proteinExistence type="predicted"/>